<dbReference type="AlphaFoldDB" id="A0A382IIK7"/>
<protein>
    <submittedName>
        <fullName evidence="1">Uncharacterized protein</fullName>
    </submittedName>
</protein>
<dbReference type="EMBL" id="UINC01067689">
    <property type="protein sequence ID" value="SVB99594.1"/>
    <property type="molecule type" value="Genomic_DNA"/>
</dbReference>
<gene>
    <name evidence="1" type="ORF">METZ01_LOCUS252448</name>
</gene>
<evidence type="ECO:0000313" key="1">
    <source>
        <dbReference type="EMBL" id="SVB99594.1"/>
    </source>
</evidence>
<reference evidence="1" key="1">
    <citation type="submission" date="2018-05" db="EMBL/GenBank/DDBJ databases">
        <authorList>
            <person name="Lanie J.A."/>
            <person name="Ng W.-L."/>
            <person name="Kazmierczak K.M."/>
            <person name="Andrzejewski T.M."/>
            <person name="Davidsen T.M."/>
            <person name="Wayne K.J."/>
            <person name="Tettelin H."/>
            <person name="Glass J.I."/>
            <person name="Rusch D."/>
            <person name="Podicherti R."/>
            <person name="Tsui H.-C.T."/>
            <person name="Winkler M.E."/>
        </authorList>
    </citation>
    <scope>NUCLEOTIDE SEQUENCE</scope>
</reference>
<proteinExistence type="predicted"/>
<feature type="non-terminal residue" evidence="1">
    <location>
        <position position="1"/>
    </location>
</feature>
<sequence>VHGTQYFERPKQLTINAPNEQLAEIRANEMTK</sequence>
<name>A0A382IIK7_9ZZZZ</name>
<feature type="non-terminal residue" evidence="1">
    <location>
        <position position="32"/>
    </location>
</feature>
<organism evidence="1">
    <name type="scientific">marine metagenome</name>
    <dbReference type="NCBI Taxonomy" id="408172"/>
    <lineage>
        <taxon>unclassified sequences</taxon>
        <taxon>metagenomes</taxon>
        <taxon>ecological metagenomes</taxon>
    </lineage>
</organism>
<accession>A0A382IIK7</accession>